<protein>
    <recommendedName>
        <fullName evidence="9">Glycosyltransferase involved in cell wall biosynthesis</fullName>
    </recommendedName>
</protein>
<feature type="domain" description="Glycosyltransferase 2-like" evidence="5">
    <location>
        <begin position="5"/>
        <end position="121"/>
    </location>
</feature>
<evidence type="ECO:0000259" key="5">
    <source>
        <dbReference type="Pfam" id="PF00535"/>
    </source>
</evidence>
<keyword evidence="3" id="KW-0175">Coiled coil</keyword>
<dbReference type="CDD" id="cd03801">
    <property type="entry name" value="GT4_PimA-like"/>
    <property type="match status" value="1"/>
</dbReference>
<dbReference type="SUPFAM" id="SSF53448">
    <property type="entry name" value="Nucleotide-diphospho-sugar transferases"/>
    <property type="match status" value="1"/>
</dbReference>
<dbReference type="Pfam" id="PF00535">
    <property type="entry name" value="Glycos_transf_2"/>
    <property type="match status" value="1"/>
</dbReference>
<proteinExistence type="predicted"/>
<keyword evidence="1" id="KW-0328">Glycosyltransferase</keyword>
<keyword evidence="8" id="KW-1185">Reference proteome</keyword>
<dbReference type="Pfam" id="PF13439">
    <property type="entry name" value="Glyco_transf_4"/>
    <property type="match status" value="1"/>
</dbReference>
<evidence type="ECO:0008006" key="9">
    <source>
        <dbReference type="Google" id="ProtNLM"/>
    </source>
</evidence>
<evidence type="ECO:0000256" key="3">
    <source>
        <dbReference type="SAM" id="Coils"/>
    </source>
</evidence>
<keyword evidence="2" id="KW-0808">Transferase</keyword>
<reference evidence="7 8" key="1">
    <citation type="submission" date="2022-01" db="EMBL/GenBank/DDBJ databases">
        <title>Novel bile acid biosynthetic pathways are enriched in the microbiome of centenarians.</title>
        <authorList>
            <person name="Sato Y."/>
            <person name="Atarashi K."/>
            <person name="Plichta R.D."/>
            <person name="Arai Y."/>
            <person name="Sasajima S."/>
            <person name="Kearney M.S."/>
            <person name="Suda W."/>
            <person name="Takeshita K."/>
            <person name="Sasaki T."/>
            <person name="Okamoto S."/>
            <person name="Skelly N.A."/>
            <person name="Okamura Y."/>
            <person name="Vlamakis H."/>
            <person name="Li Y."/>
            <person name="Tanoue T."/>
            <person name="Takei H."/>
            <person name="Nittono H."/>
            <person name="Narushima S."/>
            <person name="Irie J."/>
            <person name="Itoh H."/>
            <person name="Moriya K."/>
            <person name="Sugiura Y."/>
            <person name="Suematsu M."/>
            <person name="Moritoki N."/>
            <person name="Shibata S."/>
            <person name="Littman R.D."/>
            <person name="Fischbach A.M."/>
            <person name="Uwamino Y."/>
            <person name="Inoue T."/>
            <person name="Honda A."/>
            <person name="Hattori M."/>
            <person name="Murai T."/>
            <person name="Xavier J.R."/>
            <person name="Hirose N."/>
            <person name="Honda K."/>
        </authorList>
    </citation>
    <scope>NUCLEOTIDE SEQUENCE [LARGE SCALE GENOMIC DNA]</scope>
    <source>
        <strain evidence="7 8">CE91-St30</strain>
    </source>
</reference>
<dbReference type="EMBL" id="AP025564">
    <property type="protein sequence ID" value="BDE94698.1"/>
    <property type="molecule type" value="Genomic_DNA"/>
</dbReference>
<accession>A0ABM7WEV4</accession>
<dbReference type="Proteomes" id="UP001320544">
    <property type="component" value="Chromosome"/>
</dbReference>
<feature type="domain" description="Glycosyl transferase family 1" evidence="4">
    <location>
        <begin position="518"/>
        <end position="677"/>
    </location>
</feature>
<dbReference type="PANTHER" id="PTHR22916">
    <property type="entry name" value="GLYCOSYLTRANSFERASE"/>
    <property type="match status" value="1"/>
</dbReference>
<gene>
    <name evidence="7" type="ORF">CE91St30_00310</name>
</gene>
<dbReference type="RefSeq" id="WP_244387482.1">
    <property type="nucleotide sequence ID" value="NZ_AP025564.1"/>
</dbReference>
<dbReference type="InterPro" id="IPR001296">
    <property type="entry name" value="Glyco_trans_1"/>
</dbReference>
<dbReference type="Pfam" id="PF00534">
    <property type="entry name" value="Glycos_transf_1"/>
    <property type="match status" value="1"/>
</dbReference>
<evidence type="ECO:0000256" key="1">
    <source>
        <dbReference type="ARBA" id="ARBA00022676"/>
    </source>
</evidence>
<dbReference type="Gene3D" id="3.40.50.2000">
    <property type="entry name" value="Glycogen Phosphorylase B"/>
    <property type="match status" value="2"/>
</dbReference>
<dbReference type="InterPro" id="IPR029044">
    <property type="entry name" value="Nucleotide-diphossugar_trans"/>
</dbReference>
<name>A0ABM7WEV4_9ACTN</name>
<dbReference type="PANTHER" id="PTHR22916:SF3">
    <property type="entry name" value="UDP-GLCNAC:BETAGAL BETA-1,3-N-ACETYLGLUCOSAMINYLTRANSFERASE-LIKE PROTEIN 1"/>
    <property type="match status" value="1"/>
</dbReference>
<dbReference type="InterPro" id="IPR028098">
    <property type="entry name" value="Glyco_trans_4-like_N"/>
</dbReference>
<evidence type="ECO:0000313" key="8">
    <source>
        <dbReference type="Proteomes" id="UP001320544"/>
    </source>
</evidence>
<feature type="coiled-coil region" evidence="3">
    <location>
        <begin position="728"/>
        <end position="755"/>
    </location>
</feature>
<evidence type="ECO:0000256" key="2">
    <source>
        <dbReference type="ARBA" id="ARBA00022679"/>
    </source>
</evidence>
<evidence type="ECO:0000259" key="6">
    <source>
        <dbReference type="Pfam" id="PF13439"/>
    </source>
</evidence>
<organism evidence="7 8">
    <name type="scientific">Raoultibacter timonensis</name>
    <dbReference type="NCBI Taxonomy" id="1907662"/>
    <lineage>
        <taxon>Bacteria</taxon>
        <taxon>Bacillati</taxon>
        <taxon>Actinomycetota</taxon>
        <taxon>Coriobacteriia</taxon>
        <taxon>Eggerthellales</taxon>
        <taxon>Eggerthellaceae</taxon>
        <taxon>Raoultibacter</taxon>
    </lineage>
</organism>
<dbReference type="InterPro" id="IPR001173">
    <property type="entry name" value="Glyco_trans_2-like"/>
</dbReference>
<evidence type="ECO:0000259" key="4">
    <source>
        <dbReference type="Pfam" id="PF00534"/>
    </source>
</evidence>
<dbReference type="CDD" id="cd00761">
    <property type="entry name" value="Glyco_tranf_GTA_type"/>
    <property type="match status" value="1"/>
</dbReference>
<feature type="domain" description="Glycosyltransferase subfamily 4-like N-terminal" evidence="6">
    <location>
        <begin position="349"/>
        <end position="481"/>
    </location>
</feature>
<evidence type="ECO:0000313" key="7">
    <source>
        <dbReference type="EMBL" id="BDE94698.1"/>
    </source>
</evidence>
<dbReference type="SUPFAM" id="SSF53756">
    <property type="entry name" value="UDP-Glycosyltransferase/glycogen phosphorylase"/>
    <property type="match status" value="1"/>
</dbReference>
<dbReference type="Gene3D" id="3.90.550.10">
    <property type="entry name" value="Spore Coat Polysaccharide Biosynthesis Protein SpsA, Chain A"/>
    <property type="match status" value="1"/>
</dbReference>
<sequence length="776" mass="87607">MPKISIIIPAHNNEGTLNRSLDSVLSQTFADFEAIVVDDASTDRTYEIAKEVSCLDDRVSCIHLEENVHGALARKCGVQKALGEYIMFLDADDELDQDAFEILHREMSAKPVDVLHFGVTVKPARMHEAQVVDSTERFLAPCKEILCGQEVYEACFTERKYNWNLVNKMFSASVCRKGFEHVRAIGVHRGDDLYSYAGIAYYAQSYRGLSNRNLYIYNFGDGQDGSSIVDFERYKELSDSYKAVEGVRAFLDEQNAPDLYYKGLDGIERALMDNCANQCRHMLSRKDTARAFDLSCSKWGGWQAVASFARAYWEDQGSFPSMISESSLFAAQPVKAKRIAAYYHAYYGGGAEGVMRSLAKKWVSMGYSVILLVDKETEHDAENYIEGVDVIKIPSIFELDPAHYFVRAEALYRILLEREIDTIVYHGWLNHSLLWDMLVAKLLEIRFVVHCHGVFSHCVNFLDTRFAEMPKVYSLADAIVTLNAPDSMFWGAYNKNVFQTENPISIVAKNGHATSLSMEKVVLWMGRISPEKHPEEALFTFFHVHNEDPEARFILAGAAANEQYGAKIRALSDDLGLTGFVEFPGWLDGEEKASCLRRARVFLMTSEAREGYPLTLVESKVFGLPCIMYELPYLSLVDGDCGVVSVPFGRAEVAAREVAAVLCDDDRAKAMSEKAKKSLARIANFDFVDLWNKVFSTSRGEPATDGGNLRLMLDTLLEAYTRGTHEKIAALRKSNDYLRKRNKALEEKNKKFSQSNSWMVGRAITWLPRKIAKLFR</sequence>